<comment type="subcellular location">
    <subcellularLocation>
        <location evidence="1">Cell membrane</location>
        <topology evidence="1">Multi-pass membrane protein</topology>
    </subcellularLocation>
</comment>
<evidence type="ECO:0000256" key="5">
    <source>
        <dbReference type="ARBA" id="ARBA00022989"/>
    </source>
</evidence>
<gene>
    <name evidence="8" type="ORF">H9817_03565</name>
</gene>
<feature type="transmembrane region" description="Helical" evidence="7">
    <location>
        <begin position="141"/>
        <end position="161"/>
    </location>
</feature>
<evidence type="ECO:0000256" key="7">
    <source>
        <dbReference type="SAM" id="Phobius"/>
    </source>
</evidence>
<evidence type="ECO:0000256" key="2">
    <source>
        <dbReference type="ARBA" id="ARBA00005262"/>
    </source>
</evidence>
<keyword evidence="4 7" id="KW-0812">Transmembrane</keyword>
<feature type="transmembrane region" description="Helical" evidence="7">
    <location>
        <begin position="7"/>
        <end position="28"/>
    </location>
</feature>
<feature type="transmembrane region" description="Helical" evidence="7">
    <location>
        <begin position="71"/>
        <end position="95"/>
    </location>
</feature>
<dbReference type="AlphaFoldDB" id="A0A9D2IJZ4"/>
<evidence type="ECO:0000313" key="9">
    <source>
        <dbReference type="Proteomes" id="UP000824017"/>
    </source>
</evidence>
<dbReference type="PANTHER" id="PTHR43663:SF1">
    <property type="entry name" value="CHROMATE TRANSPORTER"/>
    <property type="match status" value="1"/>
</dbReference>
<keyword evidence="5 7" id="KW-1133">Transmembrane helix</keyword>
<dbReference type="InterPro" id="IPR052518">
    <property type="entry name" value="CHR_Transporter"/>
</dbReference>
<evidence type="ECO:0000313" key="8">
    <source>
        <dbReference type="EMBL" id="HIZ12992.1"/>
    </source>
</evidence>
<dbReference type="Proteomes" id="UP000824017">
    <property type="component" value="Unassembled WGS sequence"/>
</dbReference>
<evidence type="ECO:0000256" key="3">
    <source>
        <dbReference type="ARBA" id="ARBA00022475"/>
    </source>
</evidence>
<proteinExistence type="inferred from homology"/>
<feature type="transmembrane region" description="Helical" evidence="7">
    <location>
        <begin position="116"/>
        <end position="135"/>
    </location>
</feature>
<feature type="transmembrane region" description="Helical" evidence="7">
    <location>
        <begin position="168"/>
        <end position="186"/>
    </location>
</feature>
<evidence type="ECO:0000256" key="6">
    <source>
        <dbReference type="ARBA" id="ARBA00023136"/>
    </source>
</evidence>
<evidence type="ECO:0000256" key="1">
    <source>
        <dbReference type="ARBA" id="ARBA00004651"/>
    </source>
</evidence>
<comment type="similarity">
    <text evidence="2">Belongs to the chromate ion transporter (CHR) (TC 2.A.51) family.</text>
</comment>
<protein>
    <submittedName>
        <fullName evidence="8">Chromate transporter</fullName>
    </submittedName>
</protein>
<dbReference type="PANTHER" id="PTHR43663">
    <property type="entry name" value="CHROMATE TRANSPORT PROTEIN-RELATED"/>
    <property type="match status" value="1"/>
</dbReference>
<dbReference type="InterPro" id="IPR003370">
    <property type="entry name" value="Chromate_transpt"/>
</dbReference>
<reference evidence="8" key="1">
    <citation type="journal article" date="2021" name="PeerJ">
        <title>Extensive microbial diversity within the chicken gut microbiome revealed by metagenomics and culture.</title>
        <authorList>
            <person name="Gilroy R."/>
            <person name="Ravi A."/>
            <person name="Getino M."/>
            <person name="Pursley I."/>
            <person name="Horton D.L."/>
            <person name="Alikhan N.F."/>
            <person name="Baker D."/>
            <person name="Gharbi K."/>
            <person name="Hall N."/>
            <person name="Watson M."/>
            <person name="Adriaenssens E.M."/>
            <person name="Foster-Nyarko E."/>
            <person name="Jarju S."/>
            <person name="Secka A."/>
            <person name="Antonio M."/>
            <person name="Oren A."/>
            <person name="Chaudhuri R.R."/>
            <person name="La Ragione R."/>
            <person name="Hildebrand F."/>
            <person name="Pallen M.J."/>
        </authorList>
    </citation>
    <scope>NUCLEOTIDE SEQUENCE</scope>
    <source>
        <strain evidence="8">ChiGjej1B1-13045</strain>
    </source>
</reference>
<reference evidence="8" key="2">
    <citation type="submission" date="2021-04" db="EMBL/GenBank/DDBJ databases">
        <authorList>
            <person name="Gilroy R."/>
        </authorList>
    </citation>
    <scope>NUCLEOTIDE SEQUENCE</scope>
    <source>
        <strain evidence="8">ChiGjej1B1-13045</strain>
    </source>
</reference>
<name>A0A9D2IJZ4_9FIRM</name>
<organism evidence="8 9">
    <name type="scientific">Candidatus Mediterraneibacter stercorigallinarum</name>
    <dbReference type="NCBI Taxonomy" id="2838686"/>
    <lineage>
        <taxon>Bacteria</taxon>
        <taxon>Bacillati</taxon>
        <taxon>Bacillota</taxon>
        <taxon>Clostridia</taxon>
        <taxon>Lachnospirales</taxon>
        <taxon>Lachnospiraceae</taxon>
        <taxon>Mediterraneibacter</taxon>
    </lineage>
</organism>
<keyword evidence="3" id="KW-1003">Cell membrane</keyword>
<comment type="caution">
    <text evidence="8">The sequence shown here is derived from an EMBL/GenBank/DDBJ whole genome shotgun (WGS) entry which is preliminary data.</text>
</comment>
<accession>A0A9D2IJZ4</accession>
<dbReference type="GO" id="GO:0005886">
    <property type="term" value="C:plasma membrane"/>
    <property type="evidence" value="ECO:0007669"/>
    <property type="project" value="UniProtKB-SubCell"/>
</dbReference>
<dbReference type="Pfam" id="PF02417">
    <property type="entry name" value="Chromate_transp"/>
    <property type="match status" value="1"/>
</dbReference>
<keyword evidence="6 7" id="KW-0472">Membrane</keyword>
<sequence>MTYLELFISFFKIGLFSFGGGYAAMPLIQDQVVTAHQWLSMPEFTDLVTISQMTPGPIAINSATFVGIKIAGIPGALAATLGCILPSCVIVMLIAKLYLKYRNMDLLQGVLGSLRPAVVAMIASAGVSILFTAFWGSMEQLSLSGTDWGLVFIFVVCVVFLKKGRMNPVLVMVLAGVAKTGLALAGF</sequence>
<dbReference type="GO" id="GO:0015109">
    <property type="term" value="F:chromate transmembrane transporter activity"/>
    <property type="evidence" value="ECO:0007669"/>
    <property type="project" value="InterPro"/>
</dbReference>
<evidence type="ECO:0000256" key="4">
    <source>
        <dbReference type="ARBA" id="ARBA00022692"/>
    </source>
</evidence>
<dbReference type="EMBL" id="DXCD01000093">
    <property type="protein sequence ID" value="HIZ12992.1"/>
    <property type="molecule type" value="Genomic_DNA"/>
</dbReference>